<gene>
    <name evidence="2" type="ORF">BOKJ2_LOCUS13236</name>
</gene>
<dbReference type="InterPro" id="IPR047574">
    <property type="entry name" value="AD"/>
</dbReference>
<accession>A0A811LQ26</accession>
<protein>
    <recommendedName>
        <fullName evidence="1">AD domain-containing protein</fullName>
    </recommendedName>
</protein>
<dbReference type="PANTHER" id="PTHR13542">
    <property type="entry name" value="LSM12 HOMOLOG"/>
    <property type="match status" value="1"/>
</dbReference>
<dbReference type="Proteomes" id="UP000783686">
    <property type="component" value="Unassembled WGS sequence"/>
</dbReference>
<dbReference type="AlphaFoldDB" id="A0A811LQ26"/>
<dbReference type="EMBL" id="CAJFDH010000006">
    <property type="protein sequence ID" value="CAD5229177.1"/>
    <property type="molecule type" value="Genomic_DNA"/>
</dbReference>
<reference evidence="2" key="1">
    <citation type="submission" date="2020-09" db="EMBL/GenBank/DDBJ databases">
        <authorList>
            <person name="Kikuchi T."/>
        </authorList>
    </citation>
    <scope>NUCLEOTIDE SEQUENCE</scope>
    <source>
        <strain evidence="2">SH1</strain>
    </source>
</reference>
<dbReference type="InterPro" id="IPR039683">
    <property type="entry name" value="Lsm12-like"/>
</dbReference>
<evidence type="ECO:0000313" key="2">
    <source>
        <dbReference type="EMBL" id="CAD5229177.1"/>
    </source>
</evidence>
<sequence length="173" mass="19640">MARLSDEASRTTIKFGKSTLPKGARVEVTMKDGSTFTGQTVLYDSAVDWFVLMEDKGQFYEKLLINYEFVDQGTDEELMQEAESRLAKALEQKKYYCSDQASQKAVKTFMKLKQILTSVEWANNDIVVMDTVRIVAPFEQDNCETISKSRQADDCLARVKKILAHLNETTGQD</sequence>
<comment type="caution">
    <text evidence="2">The sequence shown here is derived from an EMBL/GenBank/DDBJ whole genome shotgun (WGS) entry which is preliminary data.</text>
</comment>
<dbReference type="Pfam" id="PF09793">
    <property type="entry name" value="AD"/>
    <property type="match status" value="1"/>
</dbReference>
<proteinExistence type="predicted"/>
<evidence type="ECO:0000259" key="1">
    <source>
        <dbReference type="PROSITE" id="PS52001"/>
    </source>
</evidence>
<organism evidence="2 3">
    <name type="scientific">Bursaphelenchus okinawaensis</name>
    <dbReference type="NCBI Taxonomy" id="465554"/>
    <lineage>
        <taxon>Eukaryota</taxon>
        <taxon>Metazoa</taxon>
        <taxon>Ecdysozoa</taxon>
        <taxon>Nematoda</taxon>
        <taxon>Chromadorea</taxon>
        <taxon>Rhabditida</taxon>
        <taxon>Tylenchina</taxon>
        <taxon>Tylenchomorpha</taxon>
        <taxon>Aphelenchoidea</taxon>
        <taxon>Aphelenchoididae</taxon>
        <taxon>Bursaphelenchus</taxon>
    </lineage>
</organism>
<dbReference type="InterPro" id="IPR019181">
    <property type="entry name" value="LSM12_ABD"/>
</dbReference>
<dbReference type="SMART" id="SM00995">
    <property type="entry name" value="AD"/>
    <property type="match status" value="1"/>
</dbReference>
<name>A0A811LQ26_9BILA</name>
<dbReference type="PROSITE" id="PS52001">
    <property type="entry name" value="AD"/>
    <property type="match status" value="1"/>
</dbReference>
<dbReference type="OrthoDB" id="1057137at2759"/>
<dbReference type="EMBL" id="CAJFCW020000006">
    <property type="protein sequence ID" value="CAG9125951.1"/>
    <property type="molecule type" value="Genomic_DNA"/>
</dbReference>
<keyword evidence="3" id="KW-1185">Reference proteome</keyword>
<evidence type="ECO:0000313" key="3">
    <source>
        <dbReference type="Proteomes" id="UP000614601"/>
    </source>
</evidence>
<feature type="domain" description="AD" evidence="1">
    <location>
        <begin position="68"/>
        <end position="171"/>
    </location>
</feature>
<dbReference type="Proteomes" id="UP000614601">
    <property type="component" value="Unassembled WGS sequence"/>
</dbReference>